<organism evidence="2 3">
    <name type="scientific">Streptomyces glaucosporus</name>
    <dbReference type="NCBI Taxonomy" id="284044"/>
    <lineage>
        <taxon>Bacteria</taxon>
        <taxon>Bacillati</taxon>
        <taxon>Actinomycetota</taxon>
        <taxon>Actinomycetes</taxon>
        <taxon>Kitasatosporales</taxon>
        <taxon>Streptomycetaceae</taxon>
        <taxon>Streptomyces</taxon>
    </lineage>
</organism>
<reference evidence="3" key="1">
    <citation type="journal article" date="2019" name="Int. J. Syst. Evol. Microbiol.">
        <title>The Global Catalogue of Microorganisms (GCM) 10K type strain sequencing project: providing services to taxonomists for standard genome sequencing and annotation.</title>
        <authorList>
            <consortium name="The Broad Institute Genomics Platform"/>
            <consortium name="The Broad Institute Genome Sequencing Center for Infectious Disease"/>
            <person name="Wu L."/>
            <person name="Ma J."/>
        </authorList>
    </citation>
    <scope>NUCLEOTIDE SEQUENCE [LARGE SCALE GENOMIC DNA]</scope>
    <source>
        <strain evidence="3">JCM 6921</strain>
    </source>
</reference>
<feature type="compositionally biased region" description="Basic residues" evidence="1">
    <location>
        <begin position="75"/>
        <end position="87"/>
    </location>
</feature>
<gene>
    <name evidence="2" type="ORF">GCM10010420_01540</name>
</gene>
<evidence type="ECO:0000313" key="3">
    <source>
        <dbReference type="Proteomes" id="UP001500058"/>
    </source>
</evidence>
<proteinExistence type="predicted"/>
<accession>A0ABP5UMM1</accession>
<comment type="caution">
    <text evidence="2">The sequence shown here is derived from an EMBL/GenBank/DDBJ whole genome shotgun (WGS) entry which is preliminary data.</text>
</comment>
<sequence>MVPDEVPGSVPDEAPDVVPLCVPDACAALTGSSTDNSTDSVSSSAVHAADLARVHRRWCIGFPPGTVSGRDGRLRSLKGRHGGHAEK</sequence>
<evidence type="ECO:0000313" key="2">
    <source>
        <dbReference type="EMBL" id="GAA2383204.1"/>
    </source>
</evidence>
<feature type="region of interest" description="Disordered" evidence="1">
    <location>
        <begin position="66"/>
        <end position="87"/>
    </location>
</feature>
<keyword evidence="3" id="KW-1185">Reference proteome</keyword>
<name>A0ABP5UMM1_9ACTN</name>
<dbReference type="Proteomes" id="UP001500058">
    <property type="component" value="Unassembled WGS sequence"/>
</dbReference>
<dbReference type="EMBL" id="BAAATJ010000001">
    <property type="protein sequence ID" value="GAA2383204.1"/>
    <property type="molecule type" value="Genomic_DNA"/>
</dbReference>
<evidence type="ECO:0000256" key="1">
    <source>
        <dbReference type="SAM" id="MobiDB-lite"/>
    </source>
</evidence>
<protein>
    <submittedName>
        <fullName evidence="2">Uncharacterized protein</fullName>
    </submittedName>
</protein>